<dbReference type="AlphaFoldDB" id="A0A165Z017"/>
<dbReference type="Proteomes" id="UP000076083">
    <property type="component" value="Chromosome"/>
</dbReference>
<evidence type="ECO:0008006" key="3">
    <source>
        <dbReference type="Google" id="ProtNLM"/>
    </source>
</evidence>
<sequence>MKLYYLTSEKWAKVILHERRLKLSTIAELNDPFELLGASIGEPAARKVLRYVQGRVADTFGLVCMSTTWQSPVMWAHYGDKHKGVCLGFEVIEHGLREVTYEPKRLNKLLGENPRLGNVTAEVLNTLLTTKSAEWSYEKEHRLIVRFDNAVSGPNGMHFLPFNNELLTLKEVILGSRCDWTLQAVKRAVGKVPHQVSLKRVRPSFQDFKMVQQRKEPIVYVKPKT</sequence>
<reference evidence="2" key="1">
    <citation type="submission" date="2016-04" db="EMBL/GenBank/DDBJ databases">
        <authorList>
            <person name="Ray J."/>
            <person name="Price M."/>
            <person name="Deutschbauer A."/>
        </authorList>
    </citation>
    <scope>NUCLEOTIDE SEQUENCE [LARGE SCALE GENOMIC DNA]</scope>
    <source>
        <strain evidence="2">FW300-N2E2</strain>
    </source>
</reference>
<organism evidence="1 2">
    <name type="scientific">Pseudomonas fluorescens</name>
    <dbReference type="NCBI Taxonomy" id="294"/>
    <lineage>
        <taxon>Bacteria</taxon>
        <taxon>Pseudomonadati</taxon>
        <taxon>Pseudomonadota</taxon>
        <taxon>Gammaproteobacteria</taxon>
        <taxon>Pseudomonadales</taxon>
        <taxon>Pseudomonadaceae</taxon>
        <taxon>Pseudomonas</taxon>
    </lineage>
</organism>
<reference evidence="1 2" key="2">
    <citation type="journal article" date="2018" name="Nature">
        <title>Mutant phenotypes for thousands of bacterial genes of unknown function.</title>
        <authorList>
            <person name="Price M.N."/>
            <person name="Wetmore K.M."/>
            <person name="Waters R.J."/>
            <person name="Callaghan M."/>
            <person name="Ray J."/>
            <person name="Liu H."/>
            <person name="Kuehl J.V."/>
            <person name="Melnyk R.A."/>
            <person name="Lamson J.S."/>
            <person name="Suh Y."/>
            <person name="Carlson H.K."/>
            <person name="Esquivel Z."/>
            <person name="Sadeeshkumar H."/>
            <person name="Chakraborty R."/>
            <person name="Zane G.M."/>
            <person name="Rubin B.E."/>
            <person name="Wall J.D."/>
            <person name="Visel A."/>
            <person name="Bristow J."/>
            <person name="Blow M.J."/>
            <person name="Arkin A.P."/>
            <person name="Deutschbauer A.M."/>
        </authorList>
    </citation>
    <scope>NUCLEOTIDE SEQUENCE [LARGE SCALE GENOMIC DNA]</scope>
    <source>
        <strain evidence="1 2">FW300-N2E2</strain>
    </source>
</reference>
<evidence type="ECO:0000313" key="1">
    <source>
        <dbReference type="EMBL" id="AMZ70743.1"/>
    </source>
</evidence>
<dbReference type="InterPro" id="IPR021352">
    <property type="entry name" value="DUF2971"/>
</dbReference>
<evidence type="ECO:0000313" key="2">
    <source>
        <dbReference type="Proteomes" id="UP000076083"/>
    </source>
</evidence>
<dbReference type="EMBL" id="CP015225">
    <property type="protein sequence ID" value="AMZ70743.1"/>
    <property type="molecule type" value="Genomic_DNA"/>
</dbReference>
<accession>A0A165Z017</accession>
<gene>
    <name evidence="1" type="ORF">TK06_06385</name>
</gene>
<dbReference type="RefSeq" id="WP_063321333.1">
    <property type="nucleotide sequence ID" value="NZ_CP015225.1"/>
</dbReference>
<dbReference type="Pfam" id="PF11185">
    <property type="entry name" value="DUF2971"/>
    <property type="match status" value="1"/>
</dbReference>
<proteinExistence type="predicted"/>
<protein>
    <recommendedName>
        <fullName evidence="3">DUF2971 domain-containing protein</fullName>
    </recommendedName>
</protein>
<name>A0A165Z017_PSEFL</name>